<accession>A0ABU8SCW4</accession>
<dbReference type="RefSeq" id="WP_339967968.1">
    <property type="nucleotide sequence ID" value="NZ_JBBHJY010000007.1"/>
</dbReference>
<keyword evidence="3" id="KW-1185">Reference proteome</keyword>
<name>A0ABU8SCW4_9SPHN</name>
<reference evidence="2 3" key="1">
    <citation type="submission" date="2024-03" db="EMBL/GenBank/DDBJ databases">
        <authorList>
            <person name="Jo J.-H."/>
        </authorList>
    </citation>
    <scope>NUCLEOTIDE SEQUENCE [LARGE SCALE GENOMIC DNA]</scope>
    <source>
        <strain evidence="2 3">AS3R-12</strain>
    </source>
</reference>
<organism evidence="2 3">
    <name type="scientific">Novosphingobium aquae</name>
    <dbReference type="NCBI Taxonomy" id="3133435"/>
    <lineage>
        <taxon>Bacteria</taxon>
        <taxon>Pseudomonadati</taxon>
        <taxon>Pseudomonadota</taxon>
        <taxon>Alphaproteobacteria</taxon>
        <taxon>Sphingomonadales</taxon>
        <taxon>Sphingomonadaceae</taxon>
        <taxon>Novosphingobium</taxon>
    </lineage>
</organism>
<dbReference type="Gene3D" id="3.40.50.1820">
    <property type="entry name" value="alpha/beta hydrolase"/>
    <property type="match status" value="1"/>
</dbReference>
<evidence type="ECO:0000313" key="2">
    <source>
        <dbReference type="EMBL" id="MEJ6011093.1"/>
    </source>
</evidence>
<dbReference type="Proteomes" id="UP001379235">
    <property type="component" value="Unassembled WGS sequence"/>
</dbReference>
<protein>
    <submittedName>
        <fullName evidence="2">Alpha/beta fold hydrolase</fullName>
    </submittedName>
</protein>
<keyword evidence="2" id="KW-0378">Hydrolase</keyword>
<sequence length="282" mass="30530">MSGSIVRIKGDGLDLVGEAFGDPAAPPVLFFHGGGQSRSAWRGSARIVGDAGFYGVTFDLRGHGESNWAADGDYLLEAYGRDVERLLQHFDRPVTLVGASRGGQASLVGGSRHPDRVRLVMLADVAPMMRDDGVDGIRAFFAEGEAGFETLDQAADSLARHLDQPRLGEASRLARSMRRDAAGRWHWRWDPATGHAEFLHPPSEGEAILAAAARITSPVVLVRAELSHLLTNEGVARFRELTPQLQVVMAMGVGHMFTADRNDGFAAELLDWLARTPERIAA</sequence>
<feature type="domain" description="AB hydrolase-1" evidence="1">
    <location>
        <begin position="26"/>
        <end position="257"/>
    </location>
</feature>
<dbReference type="InterPro" id="IPR050228">
    <property type="entry name" value="Carboxylesterase_BioH"/>
</dbReference>
<proteinExistence type="predicted"/>
<evidence type="ECO:0000259" key="1">
    <source>
        <dbReference type="Pfam" id="PF00561"/>
    </source>
</evidence>
<dbReference type="InterPro" id="IPR000073">
    <property type="entry name" value="AB_hydrolase_1"/>
</dbReference>
<dbReference type="InterPro" id="IPR029058">
    <property type="entry name" value="AB_hydrolase_fold"/>
</dbReference>
<dbReference type="SUPFAM" id="SSF53474">
    <property type="entry name" value="alpha/beta-Hydrolases"/>
    <property type="match status" value="1"/>
</dbReference>
<dbReference type="Pfam" id="PF00561">
    <property type="entry name" value="Abhydrolase_1"/>
    <property type="match status" value="1"/>
</dbReference>
<comment type="caution">
    <text evidence="2">The sequence shown here is derived from an EMBL/GenBank/DDBJ whole genome shotgun (WGS) entry which is preliminary data.</text>
</comment>
<dbReference type="EMBL" id="JBBHJY010000007">
    <property type="protein sequence ID" value="MEJ6011093.1"/>
    <property type="molecule type" value="Genomic_DNA"/>
</dbReference>
<evidence type="ECO:0000313" key="3">
    <source>
        <dbReference type="Proteomes" id="UP001379235"/>
    </source>
</evidence>
<dbReference type="PANTHER" id="PTHR43194">
    <property type="entry name" value="HYDROLASE ALPHA/BETA FOLD FAMILY"/>
    <property type="match status" value="1"/>
</dbReference>
<dbReference type="GO" id="GO:0016787">
    <property type="term" value="F:hydrolase activity"/>
    <property type="evidence" value="ECO:0007669"/>
    <property type="project" value="UniProtKB-KW"/>
</dbReference>
<gene>
    <name evidence="2" type="ORF">WG900_14310</name>
</gene>
<dbReference type="PANTHER" id="PTHR43194:SF2">
    <property type="entry name" value="PEROXISOMAL MEMBRANE PROTEIN LPX1"/>
    <property type="match status" value="1"/>
</dbReference>